<dbReference type="HOGENOM" id="CLU_000022_59_0_2"/>
<reference evidence="7 10" key="1">
    <citation type="journal article" date="2015" name="ISME J.">
        <title>Elemental sulfur and acetate can support life of a novel strictly anaerobic haloarchaeon.</title>
        <authorList>
            <person name="Sorokin D.Y."/>
            <person name="Kublanov I.V."/>
            <person name="Gavrilov S.N."/>
            <person name="Rojo D."/>
            <person name="Roman P."/>
            <person name="Golyshin P.N."/>
            <person name="Slepak V.Z."/>
            <person name="Smedile F."/>
            <person name="Ferrer M."/>
            <person name="Messina E."/>
            <person name="La Cono V."/>
            <person name="Yakimov M.M."/>
        </authorList>
    </citation>
    <scope>NUCLEOTIDE SEQUENCE [LARGE SCALE GENOMIC DNA]</scope>
    <source>
        <strain evidence="7 10">HSR2</strain>
    </source>
</reference>
<evidence type="ECO:0000313" key="10">
    <source>
        <dbReference type="Proteomes" id="UP000069906"/>
    </source>
</evidence>
<feature type="domain" description="AMP-binding enzyme C-terminal" evidence="6">
    <location>
        <begin position="404"/>
        <end position="473"/>
    </location>
</feature>
<dbReference type="PANTHER" id="PTHR43201:SF32">
    <property type="entry name" value="2-SUCCINYLBENZOATE--COA LIGASE, CHLOROPLASTIC_PEROXISOMAL"/>
    <property type="match status" value="1"/>
</dbReference>
<dbReference type="GO" id="GO:0006631">
    <property type="term" value="P:fatty acid metabolic process"/>
    <property type="evidence" value="ECO:0007669"/>
    <property type="project" value="TreeGrafter"/>
</dbReference>
<keyword evidence="1" id="KW-0474">Menaquinone biosynthesis</keyword>
<dbReference type="KEGG" id="hsf:HLASA_1299"/>
<evidence type="ECO:0000259" key="6">
    <source>
        <dbReference type="Pfam" id="PF13193"/>
    </source>
</evidence>
<dbReference type="Pfam" id="PF00501">
    <property type="entry name" value="AMP-binding"/>
    <property type="match status" value="1"/>
</dbReference>
<keyword evidence="4" id="KW-0067">ATP-binding</keyword>
<dbReference type="PANTHER" id="PTHR43201">
    <property type="entry name" value="ACYL-COA SYNTHETASE"/>
    <property type="match status" value="1"/>
</dbReference>
<reference evidence="9" key="2">
    <citation type="submission" date="2015-05" db="EMBL/GenBank/DDBJ databases">
        <title>Complete genome sequence of Halanaeroarchaeum sulfurireducens type strain M27-SA2, a sulfate-reducer haloarchaeon from marine anoxic lake Medee.</title>
        <authorList>
            <person name="Messina E."/>
            <person name="Kublanov I.V."/>
            <person name="Toshchakov S."/>
            <person name="Arcadi E."/>
            <person name="La Spada G."/>
            <person name="La Cono V."/>
            <person name="Yakimov M.M."/>
        </authorList>
    </citation>
    <scope>NUCLEOTIDE SEQUENCE [LARGE SCALE GENOMIC DNA]</scope>
    <source>
        <strain evidence="9">M27-SA2</strain>
    </source>
</reference>
<dbReference type="InterPro" id="IPR025110">
    <property type="entry name" value="AMP-bd_C"/>
</dbReference>
<evidence type="ECO:0000256" key="2">
    <source>
        <dbReference type="ARBA" id="ARBA00022598"/>
    </source>
</evidence>
<keyword evidence="10" id="KW-1185">Reference proteome</keyword>
<dbReference type="EMBL" id="CP011564">
    <property type="protein sequence ID" value="ALG82192.1"/>
    <property type="molecule type" value="Genomic_DNA"/>
</dbReference>
<evidence type="ECO:0000256" key="3">
    <source>
        <dbReference type="ARBA" id="ARBA00022741"/>
    </source>
</evidence>
<protein>
    <submittedName>
        <fullName evidence="7">O-succinylbenzoate-CoA ligase</fullName>
        <ecNumber evidence="7">6.2.1.26</ecNumber>
    </submittedName>
</protein>
<dbReference type="EC" id="6.2.1.26" evidence="7"/>
<keyword evidence="3" id="KW-0547">Nucleotide-binding</keyword>
<dbReference type="GO" id="GO:0009234">
    <property type="term" value="P:menaquinone biosynthetic process"/>
    <property type="evidence" value="ECO:0007669"/>
    <property type="project" value="UniProtKB-KW"/>
</dbReference>
<evidence type="ECO:0000313" key="7">
    <source>
        <dbReference type="EMBL" id="AKH97798.1"/>
    </source>
</evidence>
<dbReference type="Proteomes" id="UP000060390">
    <property type="component" value="Chromosome"/>
</dbReference>
<keyword evidence="2 7" id="KW-0436">Ligase</keyword>
<proteinExistence type="predicted"/>
<dbReference type="GO" id="GO:0008756">
    <property type="term" value="F:o-succinylbenzoate-CoA ligase activity"/>
    <property type="evidence" value="ECO:0007669"/>
    <property type="project" value="UniProtKB-EC"/>
</dbReference>
<reference evidence="8 9" key="3">
    <citation type="journal article" date="2016" name="Stand. Genomic Sci.">
        <title>Complete genome sequence of 'Halanaeroarchaeum sulfurireducens' M27-SA2, a sulfur-reducing and acetate-oxidizing haloarchaeon from the deep-sea hypersaline anoxic lake Medee.</title>
        <authorList>
            <person name="Messina E."/>
            <person name="Sorokin D.Y."/>
            <person name="Kublanov I.V."/>
            <person name="Toshchakov S."/>
            <person name="Lopatina A."/>
            <person name="Arcadi E."/>
            <person name="Smedile F."/>
            <person name="La Spada G."/>
            <person name="La Cono V."/>
            <person name="Yakimov M.M."/>
        </authorList>
    </citation>
    <scope>NUCLEOTIDE SEQUENCE [LARGE SCALE GENOMIC DNA]</scope>
    <source>
        <strain evidence="8 9">M27-SA2</strain>
    </source>
</reference>
<dbReference type="InterPro" id="IPR010192">
    <property type="entry name" value="MenE"/>
</dbReference>
<dbReference type="GeneID" id="26010645"/>
<dbReference type="EMBL" id="CP008874">
    <property type="protein sequence ID" value="AKH97798.1"/>
    <property type="molecule type" value="Genomic_DNA"/>
</dbReference>
<dbReference type="InterPro" id="IPR045851">
    <property type="entry name" value="AMP-bd_C_sf"/>
</dbReference>
<gene>
    <name evidence="7" type="primary">menE</name>
    <name evidence="8" type="ORF">HLASA_1299</name>
    <name evidence="7" type="ORF">HLASF_1312</name>
</gene>
<dbReference type="InterPro" id="IPR042099">
    <property type="entry name" value="ANL_N_sf"/>
</dbReference>
<evidence type="ECO:0000313" key="8">
    <source>
        <dbReference type="EMBL" id="ALG82192.1"/>
    </source>
</evidence>
<dbReference type="GO" id="GO:0031956">
    <property type="term" value="F:medium-chain fatty acid-CoA ligase activity"/>
    <property type="evidence" value="ECO:0007669"/>
    <property type="project" value="TreeGrafter"/>
</dbReference>
<feature type="domain" description="AMP-dependent synthetase/ligase" evidence="5">
    <location>
        <begin position="10"/>
        <end position="353"/>
    </location>
</feature>
<dbReference type="SUPFAM" id="SSF56801">
    <property type="entry name" value="Acetyl-CoA synthetase-like"/>
    <property type="match status" value="1"/>
</dbReference>
<accession>A0A0F7PEP8</accession>
<dbReference type="GO" id="GO:0005524">
    <property type="term" value="F:ATP binding"/>
    <property type="evidence" value="ECO:0007669"/>
    <property type="project" value="UniProtKB-KW"/>
</dbReference>
<dbReference type="Pfam" id="PF13193">
    <property type="entry name" value="AMP-binding_C"/>
    <property type="match status" value="1"/>
</dbReference>
<dbReference type="KEGG" id="hsu:HLASF_1312"/>
<evidence type="ECO:0000256" key="1">
    <source>
        <dbReference type="ARBA" id="ARBA00022428"/>
    </source>
</evidence>
<dbReference type="Gene3D" id="3.40.50.12780">
    <property type="entry name" value="N-terminal domain of ligase-like"/>
    <property type="match status" value="1"/>
</dbReference>
<organism evidence="7 10">
    <name type="scientific">Halanaeroarchaeum sulfurireducens</name>
    <dbReference type="NCBI Taxonomy" id="1604004"/>
    <lineage>
        <taxon>Archaea</taxon>
        <taxon>Methanobacteriati</taxon>
        <taxon>Methanobacteriota</taxon>
        <taxon>Stenosarchaea group</taxon>
        <taxon>Halobacteria</taxon>
        <taxon>Halobacteriales</taxon>
        <taxon>Halobacteriaceae</taxon>
        <taxon>Halanaeroarchaeum</taxon>
    </lineage>
</organism>
<dbReference type="RefSeq" id="WP_050048515.1">
    <property type="nucleotide sequence ID" value="NZ_CP008874.1"/>
</dbReference>
<evidence type="ECO:0000313" key="9">
    <source>
        <dbReference type="Proteomes" id="UP000060390"/>
    </source>
</evidence>
<dbReference type="Gene3D" id="3.30.300.30">
    <property type="match status" value="1"/>
</dbReference>
<dbReference type="OrthoDB" id="35688at2157"/>
<dbReference type="PATRIC" id="fig|1604004.4.peg.1377"/>
<name>A0A0F7PEP8_9EURY</name>
<evidence type="ECO:0000259" key="5">
    <source>
        <dbReference type="Pfam" id="PF00501"/>
    </source>
</evidence>
<evidence type="ECO:0000256" key="4">
    <source>
        <dbReference type="ARBA" id="ARBA00022840"/>
    </source>
</evidence>
<dbReference type="AlphaFoldDB" id="A0A0F7PEP8"/>
<dbReference type="NCBIfam" id="TIGR01923">
    <property type="entry name" value="menE"/>
    <property type="match status" value="1"/>
</dbReference>
<dbReference type="Proteomes" id="UP000069906">
    <property type="component" value="Chromosome"/>
</dbReference>
<dbReference type="InterPro" id="IPR000873">
    <property type="entry name" value="AMP-dep_synth/lig_dom"/>
</dbReference>
<sequence length="489" mass="52068">MRDWLAVRRAATPDTLALLDATTDDRRTYADLDDAVEEVAGKLQALGVNAGDAVGVVMETRPAYVELLWAVQRLGATLVPFNARLTPAELIDQRTTIDPAVLVTDRDHEETAVDAGGRTPVVSVDEPTLAETRWLDATTPQTVESVGVSLSDTAAVLFTSGTTGEPTAIRVTARNVLASAVASAFRLGVVPDDRWLLCLPMYHMGGLSIPIRTMVYGTTTVLHGEFDPGPILRTLRERSITGVSLVPTMLERLLDAGPVDDSLRFALVGGGPTSAELAQRALAAGVPIHPTYGMTETASQITTATPRDVEAAPDSVGRPLVGTDLAILDGAGSRLDRGEQGEIAVSGWTVSPGPVSESSRRTDEWFRTGDVGYRDEKGRLYVTGRASELIVTGGENVVPGDVRAAILAHPAVEDAAVVGLTDAEWGERVGALVVTTEPVSKGTLRSFLEERLAGFKLPRTVAFADALPRTHSGTVDREVVRDQLREAER</sequence>
<dbReference type="STRING" id="1604004.HLASA_1299"/>